<dbReference type="SUPFAM" id="SSF55931">
    <property type="entry name" value="Glutamine synthetase/guanido kinase"/>
    <property type="match status" value="1"/>
</dbReference>
<comment type="cofactor">
    <cofactor evidence="1">
        <name>Mg(2+)</name>
        <dbReference type="ChEBI" id="CHEBI:18420"/>
    </cofactor>
</comment>
<dbReference type="PROSITE" id="PS51986">
    <property type="entry name" value="GS_BETA_GRASP"/>
    <property type="match status" value="1"/>
</dbReference>
<evidence type="ECO:0000256" key="3">
    <source>
        <dbReference type="ARBA" id="ARBA00022598"/>
    </source>
</evidence>
<comment type="similarity">
    <text evidence="2 7 8">Belongs to the glutamine synthetase family.</text>
</comment>
<dbReference type="Gene3D" id="3.30.590.10">
    <property type="entry name" value="Glutamine synthetase/guanido kinase, catalytic domain"/>
    <property type="match status" value="1"/>
</dbReference>
<evidence type="ECO:0000256" key="4">
    <source>
        <dbReference type="ARBA" id="ARBA00022741"/>
    </source>
</evidence>
<dbReference type="PROSITE" id="PS00181">
    <property type="entry name" value="GLNA_ATP"/>
    <property type="match status" value="1"/>
</dbReference>
<organism evidence="12 13">
    <name type="scientific">candidate division WOR-3 bacterium JGI_Cruoil_03_44_89</name>
    <dbReference type="NCBI Taxonomy" id="1973748"/>
    <lineage>
        <taxon>Bacteria</taxon>
        <taxon>Bacteria division WOR-3</taxon>
    </lineage>
</organism>
<dbReference type="PANTHER" id="PTHR43785">
    <property type="entry name" value="GAMMA-GLUTAMYLPUTRESCINE SYNTHETASE"/>
    <property type="match status" value="1"/>
</dbReference>
<dbReference type="GO" id="GO:0006542">
    <property type="term" value="P:glutamine biosynthetic process"/>
    <property type="evidence" value="ECO:0007669"/>
    <property type="project" value="InterPro"/>
</dbReference>
<dbReference type="InterPro" id="IPR008146">
    <property type="entry name" value="Gln_synth_cat_dom"/>
</dbReference>
<dbReference type="EC" id="6.3.1.2" evidence="9"/>
<dbReference type="EMBL" id="NOZQ01000053">
    <property type="protein sequence ID" value="OYD16734.1"/>
    <property type="molecule type" value="Genomic_DNA"/>
</dbReference>
<protein>
    <recommendedName>
        <fullName evidence="9">Glutamine synthetase</fullName>
        <ecNumber evidence="9">6.3.1.2</ecNumber>
    </recommendedName>
</protein>
<dbReference type="PANTHER" id="PTHR43785:SF12">
    <property type="entry name" value="TYPE-1 GLUTAMINE SYNTHETASE 2"/>
    <property type="match status" value="1"/>
</dbReference>
<reference evidence="12 13" key="1">
    <citation type="submission" date="2017-07" db="EMBL/GenBank/DDBJ databases">
        <title>Recovery of genomes from metagenomes via a dereplication, aggregation, and scoring strategy.</title>
        <authorList>
            <person name="Sieber C.M."/>
            <person name="Probst A.J."/>
            <person name="Sharrar A."/>
            <person name="Thomas B.C."/>
            <person name="Hess M."/>
            <person name="Tringe S.G."/>
            <person name="Banfield J.F."/>
        </authorList>
    </citation>
    <scope>NUCLEOTIDE SEQUENCE [LARGE SCALE GENOMIC DNA]</scope>
    <source>
        <strain evidence="12">JGI_Cruoil_03_44_89</strain>
    </source>
</reference>
<dbReference type="InterPro" id="IPR027302">
    <property type="entry name" value="Gln_synth_N_conserv_site"/>
</dbReference>
<evidence type="ECO:0000259" key="11">
    <source>
        <dbReference type="PROSITE" id="PS51987"/>
    </source>
</evidence>
<keyword evidence="5 9" id="KW-0067">ATP-binding</keyword>
<evidence type="ECO:0000256" key="7">
    <source>
        <dbReference type="PROSITE-ProRule" id="PRU01330"/>
    </source>
</evidence>
<dbReference type="Gene3D" id="3.10.20.70">
    <property type="entry name" value="Glutamine synthetase, N-terminal domain"/>
    <property type="match status" value="1"/>
</dbReference>
<dbReference type="SMART" id="SM01230">
    <property type="entry name" value="Gln-synt_C"/>
    <property type="match status" value="1"/>
</dbReference>
<sequence length="437" mass="49222">MRTKEDVLKETEEKGIKFIDLWFSDILGCIKNVSIPRNMLAKAISEGVWFDGSSIEGFGRICESDMYLVPDIDTFIPLGEEKPKSARIICDVYSPDHSPFSDDPRYVLKRVVQIASQKGYRFNVGAELEFYLFLRDEGMAPLCYDRVGYFDLEGDLALKMRKEITENLQAIGIDVEAGHHEVGMGQHEIDLTFTDALTMADSIITAKTVIKRVAEKYGALATFMPKPIFGKPGNGMHLHQSIFIDGQNAFADSGNKYGLSKLAHNFLGGELTHAREICTLLAPTVNSYKRLVSGFEAPVYVCWGQMNRSALVRVPRISKGKLSSTRLEVRCPDPTANPYLAFASLLMAGLNGIEEEIVSPPPREENLFELDNEFLGGISTLPRSLFEALEEFINSGIVKRTLGEELTKKYYSIKRREWDEYSVQVSKWEIEKYTSIY</sequence>
<dbReference type="InterPro" id="IPR036651">
    <property type="entry name" value="Gln_synt_N_sf"/>
</dbReference>
<evidence type="ECO:0000256" key="5">
    <source>
        <dbReference type="ARBA" id="ARBA00022840"/>
    </source>
</evidence>
<feature type="domain" description="GS beta-grasp" evidence="10">
    <location>
        <begin position="14"/>
        <end position="97"/>
    </location>
</feature>
<dbReference type="Proteomes" id="UP000215215">
    <property type="component" value="Unassembled WGS sequence"/>
</dbReference>
<dbReference type="PROSITE" id="PS51987">
    <property type="entry name" value="GS_CATALYTIC"/>
    <property type="match status" value="1"/>
</dbReference>
<comment type="catalytic activity">
    <reaction evidence="9">
        <text>L-glutamate + NH4(+) + ATP = L-glutamine + ADP + phosphate + H(+)</text>
        <dbReference type="Rhea" id="RHEA:16169"/>
        <dbReference type="ChEBI" id="CHEBI:15378"/>
        <dbReference type="ChEBI" id="CHEBI:28938"/>
        <dbReference type="ChEBI" id="CHEBI:29985"/>
        <dbReference type="ChEBI" id="CHEBI:30616"/>
        <dbReference type="ChEBI" id="CHEBI:43474"/>
        <dbReference type="ChEBI" id="CHEBI:58359"/>
        <dbReference type="ChEBI" id="CHEBI:456216"/>
        <dbReference type="EC" id="6.3.1.2"/>
    </reaction>
</comment>
<keyword evidence="6" id="KW-0460">Magnesium</keyword>
<evidence type="ECO:0000313" key="13">
    <source>
        <dbReference type="Proteomes" id="UP000215215"/>
    </source>
</evidence>
<gene>
    <name evidence="12" type="ORF">CH333_02790</name>
</gene>
<dbReference type="SUPFAM" id="SSF54368">
    <property type="entry name" value="Glutamine synthetase, N-terminal domain"/>
    <property type="match status" value="1"/>
</dbReference>
<evidence type="ECO:0000259" key="10">
    <source>
        <dbReference type="PROSITE" id="PS51986"/>
    </source>
</evidence>
<evidence type="ECO:0000256" key="2">
    <source>
        <dbReference type="ARBA" id="ARBA00009897"/>
    </source>
</evidence>
<dbReference type="InterPro" id="IPR014746">
    <property type="entry name" value="Gln_synth/guanido_kin_cat_dom"/>
</dbReference>
<evidence type="ECO:0000256" key="1">
    <source>
        <dbReference type="ARBA" id="ARBA00001946"/>
    </source>
</evidence>
<accession>A0A235BX20</accession>
<proteinExistence type="inferred from homology"/>
<dbReference type="PROSITE" id="PS00180">
    <property type="entry name" value="GLNA_1"/>
    <property type="match status" value="1"/>
</dbReference>
<dbReference type="GO" id="GO:0005524">
    <property type="term" value="F:ATP binding"/>
    <property type="evidence" value="ECO:0007669"/>
    <property type="project" value="UniProtKB-KW"/>
</dbReference>
<name>A0A235BX20_UNCW3</name>
<evidence type="ECO:0000313" key="12">
    <source>
        <dbReference type="EMBL" id="OYD16734.1"/>
    </source>
</evidence>
<dbReference type="InterPro" id="IPR027303">
    <property type="entry name" value="Gln_synth_gly_rich_site"/>
</dbReference>
<feature type="domain" description="GS catalytic" evidence="11">
    <location>
        <begin position="104"/>
        <end position="437"/>
    </location>
</feature>
<dbReference type="AlphaFoldDB" id="A0A235BX20"/>
<evidence type="ECO:0000256" key="9">
    <source>
        <dbReference type="RuleBase" id="RU004356"/>
    </source>
</evidence>
<keyword evidence="3 9" id="KW-0436">Ligase</keyword>
<dbReference type="GO" id="GO:0004356">
    <property type="term" value="F:glutamine synthetase activity"/>
    <property type="evidence" value="ECO:0007669"/>
    <property type="project" value="UniProtKB-EC"/>
</dbReference>
<keyword evidence="4 9" id="KW-0547">Nucleotide-binding</keyword>
<dbReference type="Pfam" id="PF03951">
    <property type="entry name" value="Gln-synt_N"/>
    <property type="match status" value="1"/>
</dbReference>
<evidence type="ECO:0000256" key="6">
    <source>
        <dbReference type="ARBA" id="ARBA00022842"/>
    </source>
</evidence>
<comment type="caution">
    <text evidence="12">The sequence shown here is derived from an EMBL/GenBank/DDBJ whole genome shotgun (WGS) entry which is preliminary data.</text>
</comment>
<dbReference type="InterPro" id="IPR008147">
    <property type="entry name" value="Gln_synt_N"/>
</dbReference>
<evidence type="ECO:0000256" key="8">
    <source>
        <dbReference type="RuleBase" id="RU000384"/>
    </source>
</evidence>
<dbReference type="Pfam" id="PF00120">
    <property type="entry name" value="Gln-synt_C"/>
    <property type="match status" value="1"/>
</dbReference>